<evidence type="ECO:0000313" key="2">
    <source>
        <dbReference type="EMBL" id="KAG2231334.1"/>
    </source>
</evidence>
<evidence type="ECO:0000256" key="1">
    <source>
        <dbReference type="SAM" id="Phobius"/>
    </source>
</evidence>
<dbReference type="EMBL" id="JAEPRE010000155">
    <property type="protein sequence ID" value="KAG2231334.1"/>
    <property type="molecule type" value="Genomic_DNA"/>
</dbReference>
<sequence length="214" mass="24330">MPITIRITFLRQVTRSLWLHQIWVLSSDSLCHSLKAFMTVIVTAMLYQPIQKAKSNYVDICVCRQVSIAGSPPSETSSLAITPHEENTKDQINTENHAVKQGVYFRLNTKVLENSSKQPDFACREIINSNWTGPIIVGEVKGEDQKDDKYICFVIGIHIVALQVTFYIITLVADGFYVMMEICSIPLPRDTTELRSYITNFDDFLTVLQYSSKL</sequence>
<organism evidence="2 3">
    <name type="scientific">Thamnidium elegans</name>
    <dbReference type="NCBI Taxonomy" id="101142"/>
    <lineage>
        <taxon>Eukaryota</taxon>
        <taxon>Fungi</taxon>
        <taxon>Fungi incertae sedis</taxon>
        <taxon>Mucoromycota</taxon>
        <taxon>Mucoromycotina</taxon>
        <taxon>Mucoromycetes</taxon>
        <taxon>Mucorales</taxon>
        <taxon>Mucorineae</taxon>
        <taxon>Mucoraceae</taxon>
        <taxon>Thamnidium</taxon>
    </lineage>
</organism>
<keyword evidence="1" id="KW-0472">Membrane</keyword>
<reference evidence="2" key="1">
    <citation type="submission" date="2021-01" db="EMBL/GenBank/DDBJ databases">
        <title>Metabolic potential, ecology and presence of endohyphal bacteria is reflected in genomic diversity of Mucoromycotina.</title>
        <authorList>
            <person name="Muszewska A."/>
            <person name="Okrasinska A."/>
            <person name="Steczkiewicz K."/>
            <person name="Drgas O."/>
            <person name="Orlowska M."/>
            <person name="Perlinska-Lenart U."/>
            <person name="Aleksandrzak-Piekarczyk T."/>
            <person name="Szatraj K."/>
            <person name="Zielenkiewicz U."/>
            <person name="Pilsyk S."/>
            <person name="Malc E."/>
            <person name="Mieczkowski P."/>
            <person name="Kruszewska J.S."/>
            <person name="Biernat P."/>
            <person name="Pawlowska J."/>
        </authorList>
    </citation>
    <scope>NUCLEOTIDE SEQUENCE</scope>
    <source>
        <strain evidence="2">WA0000018081</strain>
    </source>
</reference>
<feature type="transmembrane region" description="Helical" evidence="1">
    <location>
        <begin position="150"/>
        <end position="170"/>
    </location>
</feature>
<dbReference type="AlphaFoldDB" id="A0A8H7SKU2"/>
<name>A0A8H7SKU2_9FUNG</name>
<keyword evidence="1" id="KW-1133">Transmembrane helix</keyword>
<comment type="caution">
    <text evidence="2">The sequence shown here is derived from an EMBL/GenBank/DDBJ whole genome shotgun (WGS) entry which is preliminary data.</text>
</comment>
<dbReference type="Proteomes" id="UP000613177">
    <property type="component" value="Unassembled WGS sequence"/>
</dbReference>
<gene>
    <name evidence="2" type="ORF">INT48_006546</name>
</gene>
<keyword evidence="1" id="KW-0812">Transmembrane</keyword>
<evidence type="ECO:0000313" key="3">
    <source>
        <dbReference type="Proteomes" id="UP000613177"/>
    </source>
</evidence>
<protein>
    <submittedName>
        <fullName evidence="2">Uncharacterized protein</fullName>
    </submittedName>
</protein>
<proteinExistence type="predicted"/>
<accession>A0A8H7SKU2</accession>
<keyword evidence="3" id="KW-1185">Reference proteome</keyword>